<evidence type="ECO:0000313" key="3">
    <source>
        <dbReference type="Proteomes" id="UP001460270"/>
    </source>
</evidence>
<evidence type="ECO:0000256" key="1">
    <source>
        <dbReference type="SAM" id="MobiDB-lite"/>
    </source>
</evidence>
<reference evidence="3" key="1">
    <citation type="submission" date="2024-04" db="EMBL/GenBank/DDBJ databases">
        <title>Salinicola lusitanus LLJ914,a marine bacterium isolated from the Okinawa Trough.</title>
        <authorList>
            <person name="Li J."/>
        </authorList>
    </citation>
    <scope>NUCLEOTIDE SEQUENCE [LARGE SCALE GENOMIC DNA]</scope>
</reference>
<organism evidence="2 3">
    <name type="scientific">Mugilogobius chulae</name>
    <name type="common">yellowstripe goby</name>
    <dbReference type="NCBI Taxonomy" id="88201"/>
    <lineage>
        <taxon>Eukaryota</taxon>
        <taxon>Metazoa</taxon>
        <taxon>Chordata</taxon>
        <taxon>Craniata</taxon>
        <taxon>Vertebrata</taxon>
        <taxon>Euteleostomi</taxon>
        <taxon>Actinopterygii</taxon>
        <taxon>Neopterygii</taxon>
        <taxon>Teleostei</taxon>
        <taxon>Neoteleostei</taxon>
        <taxon>Acanthomorphata</taxon>
        <taxon>Gobiaria</taxon>
        <taxon>Gobiiformes</taxon>
        <taxon>Gobioidei</taxon>
        <taxon>Gobiidae</taxon>
        <taxon>Gobionellinae</taxon>
        <taxon>Mugilogobius</taxon>
    </lineage>
</organism>
<keyword evidence="3" id="KW-1185">Reference proteome</keyword>
<accession>A0AAW0PJ82</accession>
<proteinExistence type="predicted"/>
<dbReference type="EMBL" id="JBBPFD010000007">
    <property type="protein sequence ID" value="KAK7919704.1"/>
    <property type="molecule type" value="Genomic_DNA"/>
</dbReference>
<name>A0AAW0PJ82_9GOBI</name>
<feature type="region of interest" description="Disordered" evidence="1">
    <location>
        <begin position="69"/>
        <end position="95"/>
    </location>
</feature>
<dbReference type="AlphaFoldDB" id="A0AAW0PJ82"/>
<protein>
    <submittedName>
        <fullName evidence="2">Uncharacterized protein</fullName>
    </submittedName>
</protein>
<gene>
    <name evidence="2" type="ORF">WMY93_010988</name>
</gene>
<comment type="caution">
    <text evidence="2">The sequence shown here is derived from an EMBL/GenBank/DDBJ whole genome shotgun (WGS) entry which is preliminary data.</text>
</comment>
<dbReference type="Proteomes" id="UP001460270">
    <property type="component" value="Unassembled WGS sequence"/>
</dbReference>
<feature type="region of interest" description="Disordered" evidence="1">
    <location>
        <begin position="1"/>
        <end position="22"/>
    </location>
</feature>
<evidence type="ECO:0000313" key="2">
    <source>
        <dbReference type="EMBL" id="KAK7919704.1"/>
    </source>
</evidence>
<sequence>MPTCGTPRAEQHSPPPLPRHGLTVSIFPPTSLHSLHVTQNVLIRIELPARGVYVSGLWRGAELGATEGHSSSLHHIRSPPAHTAARQQQQDRAVTADVSSKHGPYWKSAQFAVYVRNTNLQWCWQIPTVHLDGKPQEGVRPQSLSFTTPVVSRSLGEFLALLILSHKVAKILMMGF</sequence>